<dbReference type="PANTHER" id="PTHR46171:SF3">
    <property type="entry name" value="GH10160P"/>
    <property type="match status" value="1"/>
</dbReference>
<keyword evidence="6" id="KW-1185">Reference proteome</keyword>
<evidence type="ECO:0000256" key="3">
    <source>
        <dbReference type="PROSITE-ProRule" id="PRU00175"/>
    </source>
</evidence>
<dbReference type="SUPFAM" id="SSF57850">
    <property type="entry name" value="RING/U-box"/>
    <property type="match status" value="1"/>
</dbReference>
<dbReference type="VEuPathDB" id="VectorBase:GAUT030091"/>
<organism evidence="5 6">
    <name type="scientific">Glossina austeni</name>
    <name type="common">Savannah tsetse fly</name>
    <dbReference type="NCBI Taxonomy" id="7395"/>
    <lineage>
        <taxon>Eukaryota</taxon>
        <taxon>Metazoa</taxon>
        <taxon>Ecdysozoa</taxon>
        <taxon>Arthropoda</taxon>
        <taxon>Hexapoda</taxon>
        <taxon>Insecta</taxon>
        <taxon>Pterygota</taxon>
        <taxon>Neoptera</taxon>
        <taxon>Endopterygota</taxon>
        <taxon>Diptera</taxon>
        <taxon>Brachycera</taxon>
        <taxon>Muscomorpha</taxon>
        <taxon>Hippoboscoidea</taxon>
        <taxon>Glossinidae</taxon>
        <taxon>Glossina</taxon>
    </lineage>
</organism>
<dbReference type="STRING" id="7395.A0A1A9V9E7"/>
<accession>A0A1A9V9E7</accession>
<dbReference type="Pfam" id="PF13639">
    <property type="entry name" value="zf-RING_2"/>
    <property type="match status" value="1"/>
</dbReference>
<dbReference type="InterPro" id="IPR013083">
    <property type="entry name" value="Znf_RING/FYVE/PHD"/>
</dbReference>
<name>A0A1A9V9E7_GLOAU</name>
<keyword evidence="1 3" id="KW-0479">Metal-binding</keyword>
<evidence type="ECO:0000313" key="6">
    <source>
        <dbReference type="Proteomes" id="UP000078200"/>
    </source>
</evidence>
<dbReference type="EnsemblMetazoa" id="GAUT030091-RA">
    <property type="protein sequence ID" value="GAUT030091-PA"/>
    <property type="gene ID" value="GAUT030091"/>
</dbReference>
<evidence type="ECO:0000313" key="5">
    <source>
        <dbReference type="EnsemblMetazoa" id="GAUT030091-PA"/>
    </source>
</evidence>
<evidence type="ECO:0000256" key="1">
    <source>
        <dbReference type="ARBA" id="ARBA00022771"/>
    </source>
</evidence>
<reference evidence="5" key="1">
    <citation type="submission" date="2020-05" db="UniProtKB">
        <authorList>
            <consortium name="EnsemblMetazoa"/>
        </authorList>
    </citation>
    <scope>IDENTIFICATION</scope>
    <source>
        <strain evidence="5">TTRI</strain>
    </source>
</reference>
<dbReference type="GO" id="GO:0061630">
    <property type="term" value="F:ubiquitin protein ligase activity"/>
    <property type="evidence" value="ECO:0007669"/>
    <property type="project" value="TreeGrafter"/>
</dbReference>
<feature type="domain" description="RING-type" evidence="4">
    <location>
        <begin position="201"/>
        <end position="242"/>
    </location>
</feature>
<keyword evidence="2" id="KW-0862">Zinc</keyword>
<evidence type="ECO:0000259" key="4">
    <source>
        <dbReference type="PROSITE" id="PS50089"/>
    </source>
</evidence>
<keyword evidence="1 3" id="KW-0863">Zinc-finger</keyword>
<dbReference type="Gene3D" id="3.30.40.10">
    <property type="entry name" value="Zinc/RING finger domain, C3HC4 (zinc finger)"/>
    <property type="match status" value="1"/>
</dbReference>
<dbReference type="AlphaFoldDB" id="A0A1A9V9E7"/>
<dbReference type="PANTHER" id="PTHR46171">
    <property type="entry name" value="GH10160P"/>
    <property type="match status" value="1"/>
</dbReference>
<evidence type="ECO:0000256" key="2">
    <source>
        <dbReference type="ARBA" id="ARBA00022833"/>
    </source>
</evidence>
<dbReference type="SMART" id="SM00184">
    <property type="entry name" value="RING"/>
    <property type="match status" value="1"/>
</dbReference>
<dbReference type="PROSITE" id="PS50089">
    <property type="entry name" value="ZF_RING_2"/>
    <property type="match status" value="1"/>
</dbReference>
<dbReference type="GO" id="GO:0008270">
    <property type="term" value="F:zinc ion binding"/>
    <property type="evidence" value="ECO:0007669"/>
    <property type="project" value="UniProtKB-KW"/>
</dbReference>
<dbReference type="InterPro" id="IPR001841">
    <property type="entry name" value="Znf_RING"/>
</dbReference>
<dbReference type="GO" id="GO:0016567">
    <property type="term" value="P:protein ubiquitination"/>
    <property type="evidence" value="ECO:0007669"/>
    <property type="project" value="TreeGrafter"/>
</dbReference>
<dbReference type="Proteomes" id="UP000078200">
    <property type="component" value="Unassembled WGS sequence"/>
</dbReference>
<protein>
    <submittedName>
        <fullName evidence="5">RING-type domain-containing protein</fullName>
    </submittedName>
</protein>
<proteinExistence type="predicted"/>
<sequence>MHSSILHKSVSMTSGPYTRSVTTLGKFVIGISCSVKGSSTSNNDIVERDLSKSSVIFNRKSAKKHIKKRLKTTMPGSCKHSISQGRYLRCPGIAMKVIKRAIEHFRNQGLEEMSLLNSRQQGGNSRRELERGRDSNFHARIYRLWQLVNRDTPTRAELIELFEIIKRWYKDLHKTLPNILKERLPISTYNPEGDTEFQTSCAMCLSDFQLNDLLRTLPCNHKFHAACVDKWLKIEGTCPLCRRCAFTKYCDHRLINC</sequence>